<feature type="domain" description="GYF" evidence="2">
    <location>
        <begin position="28"/>
        <end position="80"/>
    </location>
</feature>
<comment type="caution">
    <text evidence="3">The sequence shown here is derived from an EMBL/GenBank/DDBJ whole genome shotgun (WGS) entry which is preliminary data.</text>
</comment>
<dbReference type="SMART" id="SM00444">
    <property type="entry name" value="GYF"/>
    <property type="match status" value="1"/>
</dbReference>
<feature type="region of interest" description="Disordered" evidence="1">
    <location>
        <begin position="104"/>
        <end position="135"/>
    </location>
</feature>
<organism evidence="3 4">
    <name type="scientific">Chrysophaeum taylorii</name>
    <dbReference type="NCBI Taxonomy" id="2483200"/>
    <lineage>
        <taxon>Eukaryota</taxon>
        <taxon>Sar</taxon>
        <taxon>Stramenopiles</taxon>
        <taxon>Ochrophyta</taxon>
        <taxon>Pelagophyceae</taxon>
        <taxon>Pelagomonadales</taxon>
        <taxon>Pelagomonadaceae</taxon>
        <taxon>Chrysophaeum</taxon>
    </lineage>
</organism>
<evidence type="ECO:0000313" key="4">
    <source>
        <dbReference type="Proteomes" id="UP001230188"/>
    </source>
</evidence>
<proteinExistence type="predicted"/>
<dbReference type="Pfam" id="PF02213">
    <property type="entry name" value="GYF"/>
    <property type="match status" value="1"/>
</dbReference>
<dbReference type="AlphaFoldDB" id="A0AAD7UL08"/>
<name>A0AAD7UL08_9STRA</name>
<reference evidence="3" key="1">
    <citation type="submission" date="2023-01" db="EMBL/GenBank/DDBJ databases">
        <title>Metagenome sequencing of chrysophaentin producing Chrysophaeum taylorii.</title>
        <authorList>
            <person name="Davison J."/>
            <person name="Bewley C."/>
        </authorList>
    </citation>
    <scope>NUCLEOTIDE SEQUENCE</scope>
    <source>
        <strain evidence="3">NIES-1699</strain>
    </source>
</reference>
<feature type="compositionally biased region" description="Acidic residues" evidence="1">
    <location>
        <begin position="111"/>
        <end position="120"/>
    </location>
</feature>
<evidence type="ECO:0000313" key="3">
    <source>
        <dbReference type="EMBL" id="KAJ8609559.1"/>
    </source>
</evidence>
<dbReference type="EMBL" id="JAQMWT010000138">
    <property type="protein sequence ID" value="KAJ8609559.1"/>
    <property type="molecule type" value="Genomic_DNA"/>
</dbReference>
<dbReference type="PROSITE" id="PS50829">
    <property type="entry name" value="GYF"/>
    <property type="match status" value="1"/>
</dbReference>
<dbReference type="InterPro" id="IPR003169">
    <property type="entry name" value="GYF"/>
</dbReference>
<gene>
    <name evidence="3" type="ORF">CTAYLR_006035</name>
</gene>
<dbReference type="Gene3D" id="3.30.1490.40">
    <property type="match status" value="1"/>
</dbReference>
<dbReference type="InterPro" id="IPR035445">
    <property type="entry name" value="GYF-like_dom_sf"/>
</dbReference>
<accession>A0AAD7UL08</accession>
<evidence type="ECO:0000259" key="2">
    <source>
        <dbReference type="PROSITE" id="PS50829"/>
    </source>
</evidence>
<keyword evidence="4" id="KW-1185">Reference proteome</keyword>
<dbReference type="Proteomes" id="UP001230188">
    <property type="component" value="Unassembled WGS sequence"/>
</dbReference>
<dbReference type="SUPFAM" id="SSF55277">
    <property type="entry name" value="GYF domain"/>
    <property type="match status" value="1"/>
</dbReference>
<evidence type="ECO:0000256" key="1">
    <source>
        <dbReference type="SAM" id="MobiDB-lite"/>
    </source>
</evidence>
<sequence length="161" mass="18742">MVETKRAKTTDAMEDVPAAWRNKDLASVMLWYYWDKESKRQGPFYPGQMRQWFVAGFFPQDQRIAPSFKGEVPRHSVRLDQLFTRDTAADTAFLAHNDVALWPTAQAQPGPDDDVDEDDDKLVMHSRPPSRPQWLEDSIQRQKAGIKRKMIYGPVERENYN</sequence>
<protein>
    <recommendedName>
        <fullName evidence="2">GYF domain-containing protein</fullName>
    </recommendedName>
</protein>